<evidence type="ECO:0000256" key="1">
    <source>
        <dbReference type="SAM" id="MobiDB-lite"/>
    </source>
</evidence>
<reference evidence="2 3" key="1">
    <citation type="submission" date="2016-02" db="EMBL/GenBank/DDBJ databases">
        <title>Genome analysis of coral dinoflagellate symbionts highlights evolutionary adaptations to a symbiotic lifestyle.</title>
        <authorList>
            <person name="Aranda M."/>
            <person name="Li Y."/>
            <person name="Liew Y.J."/>
            <person name="Baumgarten S."/>
            <person name="Simakov O."/>
            <person name="Wilson M."/>
            <person name="Piel J."/>
            <person name="Ashoor H."/>
            <person name="Bougouffa S."/>
            <person name="Bajic V.B."/>
            <person name="Ryu T."/>
            <person name="Ravasi T."/>
            <person name="Bayer T."/>
            <person name="Micklem G."/>
            <person name="Kim H."/>
            <person name="Bhak J."/>
            <person name="Lajeunesse T.C."/>
            <person name="Voolstra C.R."/>
        </authorList>
    </citation>
    <scope>NUCLEOTIDE SEQUENCE [LARGE SCALE GENOMIC DNA]</scope>
    <source>
        <strain evidence="2 3">CCMP2467</strain>
    </source>
</reference>
<dbReference type="AlphaFoldDB" id="A0A1Q9CJZ9"/>
<proteinExistence type="predicted"/>
<name>A0A1Q9CJZ9_SYMMI</name>
<dbReference type="EMBL" id="LSRX01001130">
    <property type="protein sequence ID" value="OLP83244.1"/>
    <property type="molecule type" value="Genomic_DNA"/>
</dbReference>
<gene>
    <name evidence="2" type="ORF">AK812_SmicGene36030</name>
</gene>
<feature type="region of interest" description="Disordered" evidence="1">
    <location>
        <begin position="1"/>
        <end position="21"/>
    </location>
</feature>
<evidence type="ECO:0000313" key="2">
    <source>
        <dbReference type="EMBL" id="OLP83244.1"/>
    </source>
</evidence>
<organism evidence="2 3">
    <name type="scientific">Symbiodinium microadriaticum</name>
    <name type="common">Dinoflagellate</name>
    <name type="synonym">Zooxanthella microadriatica</name>
    <dbReference type="NCBI Taxonomy" id="2951"/>
    <lineage>
        <taxon>Eukaryota</taxon>
        <taxon>Sar</taxon>
        <taxon>Alveolata</taxon>
        <taxon>Dinophyceae</taxon>
        <taxon>Suessiales</taxon>
        <taxon>Symbiodiniaceae</taxon>
        <taxon>Symbiodinium</taxon>
    </lineage>
</organism>
<protein>
    <submittedName>
        <fullName evidence="2">Uncharacterized protein</fullName>
    </submittedName>
</protein>
<keyword evidence="3" id="KW-1185">Reference proteome</keyword>
<sequence length="189" mass="19906">MPPKGGTASGKGKNKSAQEDSQQDIIQFGYPPPLVAALQAISTKATAGSYRDPNVLDKLQERLGGNLKAKASLQEEQVNKALAGMGSIWTSVQEDETFRLAAAYVLVGNAAIVHWGQSVTYVDDGMSIATGLTAPAPTATAMAVDAARIWELCIACFDTTGGSAERIAARSLFDPCLVARDLVDRHAVK</sequence>
<comment type="caution">
    <text evidence="2">The sequence shown here is derived from an EMBL/GenBank/DDBJ whole genome shotgun (WGS) entry which is preliminary data.</text>
</comment>
<dbReference type="Proteomes" id="UP000186817">
    <property type="component" value="Unassembled WGS sequence"/>
</dbReference>
<evidence type="ECO:0000313" key="3">
    <source>
        <dbReference type="Proteomes" id="UP000186817"/>
    </source>
</evidence>
<accession>A0A1Q9CJZ9</accession>